<organism evidence="1 2">
    <name type="scientific">Gossypium stocksii</name>
    <dbReference type="NCBI Taxonomy" id="47602"/>
    <lineage>
        <taxon>Eukaryota</taxon>
        <taxon>Viridiplantae</taxon>
        <taxon>Streptophyta</taxon>
        <taxon>Embryophyta</taxon>
        <taxon>Tracheophyta</taxon>
        <taxon>Spermatophyta</taxon>
        <taxon>Magnoliopsida</taxon>
        <taxon>eudicotyledons</taxon>
        <taxon>Gunneridae</taxon>
        <taxon>Pentapetalae</taxon>
        <taxon>rosids</taxon>
        <taxon>malvids</taxon>
        <taxon>Malvales</taxon>
        <taxon>Malvaceae</taxon>
        <taxon>Malvoideae</taxon>
        <taxon>Gossypium</taxon>
    </lineage>
</organism>
<dbReference type="EMBL" id="JAIQCV010000010">
    <property type="protein sequence ID" value="KAH1055575.1"/>
    <property type="molecule type" value="Genomic_DNA"/>
</dbReference>
<keyword evidence="2" id="KW-1185">Reference proteome</keyword>
<proteinExistence type="predicted"/>
<gene>
    <name evidence="1" type="ORF">J1N35_033640</name>
</gene>
<evidence type="ECO:0000313" key="2">
    <source>
        <dbReference type="Proteomes" id="UP000828251"/>
    </source>
</evidence>
<dbReference type="Proteomes" id="UP000828251">
    <property type="component" value="Unassembled WGS sequence"/>
</dbReference>
<accession>A0A9D3UQJ6</accession>
<sequence>MLVHQEWITRLKIGVVGYVNRPPYSCKRLPPWLRDTLEQTLPPFHQHRTRGDRPPSDPPALRLLYRSLHILLLILLLLLKRIQLMASPANVGLPTIVSSCNDQHTASSLPSSECCTIFELMEHGVAYDAADRVMELLNWFYNHPCFTV</sequence>
<comment type="caution">
    <text evidence="1">The sequence shown here is derived from an EMBL/GenBank/DDBJ whole genome shotgun (WGS) entry which is preliminary data.</text>
</comment>
<dbReference type="AlphaFoldDB" id="A0A9D3UQJ6"/>
<name>A0A9D3UQJ6_9ROSI</name>
<evidence type="ECO:0000313" key="1">
    <source>
        <dbReference type="EMBL" id="KAH1055575.1"/>
    </source>
</evidence>
<reference evidence="1 2" key="1">
    <citation type="journal article" date="2021" name="Plant Biotechnol. J.">
        <title>Multi-omics assisted identification of the key and species-specific regulatory components of drought-tolerant mechanisms in Gossypium stocksii.</title>
        <authorList>
            <person name="Yu D."/>
            <person name="Ke L."/>
            <person name="Zhang D."/>
            <person name="Wu Y."/>
            <person name="Sun Y."/>
            <person name="Mei J."/>
            <person name="Sun J."/>
            <person name="Sun Y."/>
        </authorList>
    </citation>
    <scope>NUCLEOTIDE SEQUENCE [LARGE SCALE GENOMIC DNA]</scope>
    <source>
        <strain evidence="2">cv. E1</strain>
        <tissue evidence="1">Leaf</tissue>
    </source>
</reference>
<protein>
    <submittedName>
        <fullName evidence="1">Uncharacterized protein</fullName>
    </submittedName>
</protein>